<name>A0A1A6GQH1_NEOLE</name>
<gene>
    <name evidence="1" type="ORF">A6R68_03340</name>
</gene>
<feature type="non-terminal residue" evidence="1">
    <location>
        <position position="101"/>
    </location>
</feature>
<comment type="caution">
    <text evidence="1">The sequence shown here is derived from an EMBL/GenBank/DDBJ whole genome shotgun (WGS) entry which is preliminary data.</text>
</comment>
<organism evidence="1 2">
    <name type="scientific">Neotoma lepida</name>
    <name type="common">Desert woodrat</name>
    <dbReference type="NCBI Taxonomy" id="56216"/>
    <lineage>
        <taxon>Eukaryota</taxon>
        <taxon>Metazoa</taxon>
        <taxon>Chordata</taxon>
        <taxon>Craniata</taxon>
        <taxon>Vertebrata</taxon>
        <taxon>Euteleostomi</taxon>
        <taxon>Mammalia</taxon>
        <taxon>Eutheria</taxon>
        <taxon>Euarchontoglires</taxon>
        <taxon>Glires</taxon>
        <taxon>Rodentia</taxon>
        <taxon>Myomorpha</taxon>
        <taxon>Muroidea</taxon>
        <taxon>Cricetidae</taxon>
        <taxon>Neotominae</taxon>
        <taxon>Neotoma</taxon>
    </lineage>
</organism>
<keyword evidence="2" id="KW-1185">Reference proteome</keyword>
<evidence type="ECO:0000313" key="1">
    <source>
        <dbReference type="EMBL" id="OBS68119.1"/>
    </source>
</evidence>
<accession>A0A1A6GQH1</accession>
<sequence>MCNLLSVTPAVIGGHSSIWRVHLNTEQKYTTSKEKSQLIKDSLEKLELKLCRSPQRLPKPFKRWKQVRVGLRQAPTELKSIYTTILQVLDKYSIAEQLTWG</sequence>
<dbReference type="STRING" id="56216.A0A1A6GQH1"/>
<dbReference type="EMBL" id="LZPO01076111">
    <property type="protein sequence ID" value="OBS68119.1"/>
    <property type="molecule type" value="Genomic_DNA"/>
</dbReference>
<dbReference type="AlphaFoldDB" id="A0A1A6GQH1"/>
<protein>
    <submittedName>
        <fullName evidence="1">Uncharacterized protein</fullName>
    </submittedName>
</protein>
<reference evidence="1 2" key="1">
    <citation type="submission" date="2016-06" db="EMBL/GenBank/DDBJ databases">
        <title>The Draft Genome Sequence and Annotation of the Desert Woodrat Neotoma lepida.</title>
        <authorList>
            <person name="Campbell M."/>
            <person name="Oakeson K.F."/>
            <person name="Yandell M."/>
            <person name="Halpert J.R."/>
            <person name="Dearing D."/>
        </authorList>
    </citation>
    <scope>NUCLEOTIDE SEQUENCE [LARGE SCALE GENOMIC DNA]</scope>
    <source>
        <strain evidence="1">417</strain>
        <tissue evidence="1">Liver</tissue>
    </source>
</reference>
<evidence type="ECO:0000313" key="2">
    <source>
        <dbReference type="Proteomes" id="UP000092124"/>
    </source>
</evidence>
<proteinExistence type="predicted"/>
<dbReference type="Proteomes" id="UP000092124">
    <property type="component" value="Unassembled WGS sequence"/>
</dbReference>